<keyword evidence="2" id="KW-1185">Reference proteome</keyword>
<comment type="caution">
    <text evidence="1">The sequence shown here is derived from an EMBL/GenBank/DDBJ whole genome shotgun (WGS) entry which is preliminary data.</text>
</comment>
<dbReference type="Proteomes" id="UP001501020">
    <property type="component" value="Unassembled WGS sequence"/>
</dbReference>
<evidence type="ECO:0000313" key="1">
    <source>
        <dbReference type="EMBL" id="GAA2149505.1"/>
    </source>
</evidence>
<accession>A0ABN2ZXC1</accession>
<name>A0ABN2ZXC1_9ACTN</name>
<protein>
    <submittedName>
        <fullName evidence="1">Uncharacterized protein</fullName>
    </submittedName>
</protein>
<organism evidence="1 2">
    <name type="scientific">Actinomadura napierensis</name>
    <dbReference type="NCBI Taxonomy" id="267854"/>
    <lineage>
        <taxon>Bacteria</taxon>
        <taxon>Bacillati</taxon>
        <taxon>Actinomycetota</taxon>
        <taxon>Actinomycetes</taxon>
        <taxon>Streptosporangiales</taxon>
        <taxon>Thermomonosporaceae</taxon>
        <taxon>Actinomadura</taxon>
    </lineage>
</organism>
<gene>
    <name evidence="1" type="ORF">GCM10009727_53000</name>
</gene>
<proteinExistence type="predicted"/>
<sequence>MTGRIAVAKARTALLALKPSGASGGQALEDEEAVRTAVQRWQENRSADN</sequence>
<dbReference type="EMBL" id="BAAAMR010000052">
    <property type="protein sequence ID" value="GAA2149505.1"/>
    <property type="molecule type" value="Genomic_DNA"/>
</dbReference>
<reference evidence="1 2" key="1">
    <citation type="journal article" date="2019" name="Int. J. Syst. Evol. Microbiol.">
        <title>The Global Catalogue of Microorganisms (GCM) 10K type strain sequencing project: providing services to taxonomists for standard genome sequencing and annotation.</title>
        <authorList>
            <consortium name="The Broad Institute Genomics Platform"/>
            <consortium name="The Broad Institute Genome Sequencing Center for Infectious Disease"/>
            <person name="Wu L."/>
            <person name="Ma J."/>
        </authorList>
    </citation>
    <scope>NUCLEOTIDE SEQUENCE [LARGE SCALE GENOMIC DNA]</scope>
    <source>
        <strain evidence="1 2">JCM 13850</strain>
    </source>
</reference>
<evidence type="ECO:0000313" key="2">
    <source>
        <dbReference type="Proteomes" id="UP001501020"/>
    </source>
</evidence>